<evidence type="ECO:0000259" key="8">
    <source>
        <dbReference type="Pfam" id="PF14748"/>
    </source>
</evidence>
<reference evidence="9" key="2">
    <citation type="submission" date="2020-09" db="EMBL/GenBank/DDBJ databases">
        <authorList>
            <person name="Sun Q."/>
            <person name="Kim S."/>
        </authorList>
    </citation>
    <scope>NUCLEOTIDE SEQUENCE</scope>
    <source>
        <strain evidence="9">KCTC 42651</strain>
    </source>
</reference>
<feature type="binding site" evidence="6">
    <location>
        <begin position="72"/>
        <end position="75"/>
    </location>
    <ligand>
        <name>NADP(+)</name>
        <dbReference type="ChEBI" id="CHEBI:58349"/>
    </ligand>
</feature>
<dbReference type="GO" id="GO:0005737">
    <property type="term" value="C:cytoplasm"/>
    <property type="evidence" value="ECO:0007669"/>
    <property type="project" value="UniProtKB-SubCell"/>
</dbReference>
<organism evidence="9 10">
    <name type="scientific">Thalassobaculum fulvum</name>
    <dbReference type="NCBI Taxonomy" id="1633335"/>
    <lineage>
        <taxon>Bacteria</taxon>
        <taxon>Pseudomonadati</taxon>
        <taxon>Pseudomonadota</taxon>
        <taxon>Alphaproteobacteria</taxon>
        <taxon>Rhodospirillales</taxon>
        <taxon>Thalassobaculaceae</taxon>
        <taxon>Thalassobaculum</taxon>
    </lineage>
</organism>
<dbReference type="FunFam" id="1.10.3730.10:FF:000001">
    <property type="entry name" value="Pyrroline-5-carboxylate reductase"/>
    <property type="match status" value="1"/>
</dbReference>
<keyword evidence="2 4" id="KW-0521">NADP</keyword>
<comment type="caution">
    <text evidence="9">The sequence shown here is derived from an EMBL/GenBank/DDBJ whole genome shotgun (WGS) entry which is preliminary data.</text>
</comment>
<accession>A0A919CQ80</accession>
<dbReference type="Gene3D" id="3.40.50.720">
    <property type="entry name" value="NAD(P)-binding Rossmann-like Domain"/>
    <property type="match status" value="1"/>
</dbReference>
<dbReference type="EMBL" id="BMZS01000007">
    <property type="protein sequence ID" value="GHD53946.1"/>
    <property type="molecule type" value="Genomic_DNA"/>
</dbReference>
<feature type="binding site" evidence="6">
    <location>
        <begin position="9"/>
        <end position="14"/>
    </location>
    <ligand>
        <name>NADP(+)</name>
        <dbReference type="ChEBI" id="CHEBI:58349"/>
    </ligand>
</feature>
<gene>
    <name evidence="4 9" type="primary">proC</name>
    <name evidence="9" type="ORF">GCM10017083_30910</name>
</gene>
<dbReference type="GO" id="GO:0004735">
    <property type="term" value="F:pyrroline-5-carboxylate reductase activity"/>
    <property type="evidence" value="ECO:0007669"/>
    <property type="project" value="UniProtKB-UniRule"/>
</dbReference>
<evidence type="ECO:0000313" key="9">
    <source>
        <dbReference type="EMBL" id="GHD53946.1"/>
    </source>
</evidence>
<comment type="function">
    <text evidence="4">Catalyzes the reduction of 1-pyrroline-5-carboxylate (PCA) to L-proline.</text>
</comment>
<dbReference type="Pfam" id="PF14748">
    <property type="entry name" value="P5CR_dimer"/>
    <property type="match status" value="1"/>
</dbReference>
<dbReference type="Pfam" id="PF03807">
    <property type="entry name" value="F420_oxidored"/>
    <property type="match status" value="1"/>
</dbReference>
<dbReference type="InterPro" id="IPR008927">
    <property type="entry name" value="6-PGluconate_DH-like_C_sf"/>
</dbReference>
<comment type="pathway">
    <text evidence="4">Amino-acid biosynthesis; L-proline biosynthesis; L-proline from L-glutamate 5-semialdehyde: step 1/1.</text>
</comment>
<dbReference type="Gene3D" id="1.10.3730.10">
    <property type="entry name" value="ProC C-terminal domain-like"/>
    <property type="match status" value="1"/>
</dbReference>
<dbReference type="AlphaFoldDB" id="A0A919CQ80"/>
<dbReference type="EC" id="1.5.1.2" evidence="4 5"/>
<comment type="catalytic activity">
    <reaction evidence="4">
        <text>L-proline + NADP(+) = (S)-1-pyrroline-5-carboxylate + NADPH + 2 H(+)</text>
        <dbReference type="Rhea" id="RHEA:14109"/>
        <dbReference type="ChEBI" id="CHEBI:15378"/>
        <dbReference type="ChEBI" id="CHEBI:17388"/>
        <dbReference type="ChEBI" id="CHEBI:57783"/>
        <dbReference type="ChEBI" id="CHEBI:58349"/>
        <dbReference type="ChEBI" id="CHEBI:60039"/>
        <dbReference type="EC" id="1.5.1.2"/>
    </reaction>
</comment>
<dbReference type="InterPro" id="IPR036291">
    <property type="entry name" value="NAD(P)-bd_dom_sf"/>
</dbReference>
<evidence type="ECO:0000313" key="10">
    <source>
        <dbReference type="Proteomes" id="UP000630353"/>
    </source>
</evidence>
<dbReference type="InterPro" id="IPR029036">
    <property type="entry name" value="P5CR_dimer"/>
</dbReference>
<dbReference type="NCBIfam" id="TIGR00112">
    <property type="entry name" value="proC"/>
    <property type="match status" value="1"/>
</dbReference>
<dbReference type="InterPro" id="IPR000304">
    <property type="entry name" value="Pyrroline-COOH_reductase"/>
</dbReference>
<comment type="subcellular location">
    <subcellularLocation>
        <location evidence="4">Cytoplasm</location>
    </subcellularLocation>
</comment>
<dbReference type="RefSeq" id="WP_189991174.1">
    <property type="nucleotide sequence ID" value="NZ_BMZS01000007.1"/>
</dbReference>
<dbReference type="Proteomes" id="UP000630353">
    <property type="component" value="Unassembled WGS sequence"/>
</dbReference>
<keyword evidence="4" id="KW-0963">Cytoplasm</keyword>
<dbReference type="GO" id="GO:0055129">
    <property type="term" value="P:L-proline biosynthetic process"/>
    <property type="evidence" value="ECO:0007669"/>
    <property type="project" value="UniProtKB-UniRule"/>
</dbReference>
<evidence type="ECO:0000259" key="7">
    <source>
        <dbReference type="Pfam" id="PF03807"/>
    </source>
</evidence>
<keyword evidence="4" id="KW-0028">Amino-acid biosynthesis</keyword>
<protein>
    <recommendedName>
        <fullName evidence="4 5">Pyrroline-5-carboxylate reductase</fullName>
        <shortName evidence="4">P5C reductase</shortName>
        <shortName evidence="4">P5CR</shortName>
        <ecNumber evidence="4 5">1.5.1.2</ecNumber>
    </recommendedName>
    <alternativeName>
        <fullName evidence="4">PCA reductase</fullName>
    </alternativeName>
</protein>
<keyword evidence="10" id="KW-1185">Reference proteome</keyword>
<evidence type="ECO:0000256" key="3">
    <source>
        <dbReference type="ARBA" id="ARBA00023002"/>
    </source>
</evidence>
<proteinExistence type="inferred from homology"/>
<name>A0A919CQ80_9PROT</name>
<dbReference type="PIRSF" id="PIRSF000193">
    <property type="entry name" value="Pyrrol-5-carb_rd"/>
    <property type="match status" value="1"/>
</dbReference>
<comment type="similarity">
    <text evidence="1 4">Belongs to the pyrroline-5-carboxylate reductase family.</text>
</comment>
<feature type="domain" description="Pyrroline-5-carboxylate reductase dimerisation" evidence="8">
    <location>
        <begin position="165"/>
        <end position="271"/>
    </location>
</feature>
<keyword evidence="3 4" id="KW-0560">Oxidoreductase</keyword>
<evidence type="ECO:0000256" key="5">
    <source>
        <dbReference type="NCBIfam" id="TIGR00112"/>
    </source>
</evidence>
<dbReference type="SUPFAM" id="SSF48179">
    <property type="entry name" value="6-phosphogluconate dehydrogenase C-terminal domain-like"/>
    <property type="match status" value="1"/>
</dbReference>
<evidence type="ECO:0000256" key="2">
    <source>
        <dbReference type="ARBA" id="ARBA00022857"/>
    </source>
</evidence>
<dbReference type="PANTHER" id="PTHR11645">
    <property type="entry name" value="PYRROLINE-5-CARBOXYLATE REDUCTASE"/>
    <property type="match status" value="1"/>
</dbReference>
<evidence type="ECO:0000256" key="1">
    <source>
        <dbReference type="ARBA" id="ARBA00005525"/>
    </source>
</evidence>
<sequence>MTVAPLLLIGCGKMGGAMLAGWLDGPEASGGVHVVEPHGGSLGGLADRKEVTVHASADTVPADLAPGTVVLAVKPQTMDAALEPLKRFVAPGTCFLSIAAGKTIGYFERHLGSEAAIVRAMPNTPAAVGRGITAYVANANVTADQKTRAHRLLEAVGEALEADGEDAIDAVTALSGGGPAYVFLLIETLAAAGVKAGLPEEFAMKLARATVSGSGELARRSAEPASQLRINVTSPGGTTAEALKVLMDPETGIQPIFDKAIAAATARSKELAG</sequence>
<dbReference type="PANTHER" id="PTHR11645:SF0">
    <property type="entry name" value="PYRROLINE-5-CARBOXYLATE REDUCTASE 3"/>
    <property type="match status" value="1"/>
</dbReference>
<dbReference type="SUPFAM" id="SSF51735">
    <property type="entry name" value="NAD(P)-binding Rossmann-fold domains"/>
    <property type="match status" value="1"/>
</dbReference>
<feature type="domain" description="Pyrroline-5-carboxylate reductase catalytic N-terminal" evidence="7">
    <location>
        <begin position="8"/>
        <end position="101"/>
    </location>
</feature>
<dbReference type="HAMAP" id="MF_01925">
    <property type="entry name" value="P5C_reductase"/>
    <property type="match status" value="1"/>
</dbReference>
<reference evidence="9" key="1">
    <citation type="journal article" date="2014" name="Int. J. Syst. Evol. Microbiol.">
        <title>Complete genome sequence of Corynebacterium casei LMG S-19264T (=DSM 44701T), isolated from a smear-ripened cheese.</title>
        <authorList>
            <consortium name="US DOE Joint Genome Institute (JGI-PGF)"/>
            <person name="Walter F."/>
            <person name="Albersmeier A."/>
            <person name="Kalinowski J."/>
            <person name="Ruckert C."/>
        </authorList>
    </citation>
    <scope>NUCLEOTIDE SEQUENCE</scope>
    <source>
        <strain evidence="9">KCTC 42651</strain>
    </source>
</reference>
<keyword evidence="4" id="KW-0641">Proline biosynthesis</keyword>
<evidence type="ECO:0000256" key="4">
    <source>
        <dbReference type="HAMAP-Rule" id="MF_01925"/>
    </source>
</evidence>
<comment type="catalytic activity">
    <reaction evidence="4">
        <text>L-proline + NAD(+) = (S)-1-pyrroline-5-carboxylate + NADH + 2 H(+)</text>
        <dbReference type="Rhea" id="RHEA:14105"/>
        <dbReference type="ChEBI" id="CHEBI:15378"/>
        <dbReference type="ChEBI" id="CHEBI:17388"/>
        <dbReference type="ChEBI" id="CHEBI:57540"/>
        <dbReference type="ChEBI" id="CHEBI:57945"/>
        <dbReference type="ChEBI" id="CHEBI:60039"/>
        <dbReference type="EC" id="1.5.1.2"/>
    </reaction>
</comment>
<evidence type="ECO:0000256" key="6">
    <source>
        <dbReference type="PIRSR" id="PIRSR000193-1"/>
    </source>
</evidence>
<dbReference type="InterPro" id="IPR028939">
    <property type="entry name" value="P5C_Rdtase_cat_N"/>
</dbReference>